<keyword evidence="2" id="KW-0378">Hydrolase</keyword>
<evidence type="ECO:0000256" key="5">
    <source>
        <dbReference type="PROSITE-ProRule" id="PRU00196"/>
    </source>
</evidence>
<dbReference type="InterPro" id="IPR009003">
    <property type="entry name" value="Peptidase_S1_PA"/>
</dbReference>
<feature type="transmembrane region" description="Helical" evidence="6">
    <location>
        <begin position="21"/>
        <end position="40"/>
    </location>
</feature>
<dbReference type="InterPro" id="IPR043504">
    <property type="entry name" value="Peptidase_S1_PA_chymotrypsin"/>
</dbReference>
<dbReference type="SMART" id="SM00020">
    <property type="entry name" value="Tryp_SPc"/>
    <property type="match status" value="1"/>
</dbReference>
<keyword evidence="10" id="KW-1185">Reference proteome</keyword>
<feature type="domain" description="SRCR" evidence="8">
    <location>
        <begin position="26"/>
        <end position="153"/>
    </location>
</feature>
<dbReference type="GO" id="GO:0004252">
    <property type="term" value="F:serine-type endopeptidase activity"/>
    <property type="evidence" value="ECO:0007669"/>
    <property type="project" value="InterPro"/>
</dbReference>
<dbReference type="GO" id="GO:0070008">
    <property type="term" value="F:serine-type exopeptidase activity"/>
    <property type="evidence" value="ECO:0007669"/>
    <property type="project" value="InterPro"/>
</dbReference>
<dbReference type="Gene3D" id="2.40.10.10">
    <property type="entry name" value="Trypsin-like serine proteases"/>
    <property type="match status" value="1"/>
</dbReference>
<gene>
    <name evidence="9" type="primary">HPN</name>
    <name evidence="9" type="synonym">LOC109901830</name>
</gene>
<dbReference type="GO" id="GO:0016020">
    <property type="term" value="C:membrane"/>
    <property type="evidence" value="ECO:0007669"/>
    <property type="project" value="InterPro"/>
</dbReference>
<dbReference type="InterPro" id="IPR001254">
    <property type="entry name" value="Trypsin_dom"/>
</dbReference>
<reference evidence="9" key="1">
    <citation type="submission" date="2025-08" db="UniProtKB">
        <authorList>
            <consortium name="Ensembl"/>
        </authorList>
    </citation>
    <scope>IDENTIFICATION</scope>
</reference>
<keyword evidence="6" id="KW-0812">Transmembrane</keyword>
<name>A0A8C7HFW3_ONCKI</name>
<keyword evidence="4" id="KW-1015">Disulfide bond</keyword>
<evidence type="ECO:0000256" key="2">
    <source>
        <dbReference type="ARBA" id="ARBA00022801"/>
    </source>
</evidence>
<evidence type="ECO:0000256" key="3">
    <source>
        <dbReference type="ARBA" id="ARBA00022825"/>
    </source>
</evidence>
<dbReference type="InterPro" id="IPR018114">
    <property type="entry name" value="TRYPSIN_HIS"/>
</dbReference>
<dbReference type="PROSITE" id="PS50240">
    <property type="entry name" value="TRYPSIN_DOM"/>
    <property type="match status" value="1"/>
</dbReference>
<organism evidence="9 10">
    <name type="scientific">Oncorhynchus kisutch</name>
    <name type="common">Coho salmon</name>
    <name type="synonym">Salmo kisutch</name>
    <dbReference type="NCBI Taxonomy" id="8019"/>
    <lineage>
        <taxon>Eukaryota</taxon>
        <taxon>Metazoa</taxon>
        <taxon>Chordata</taxon>
        <taxon>Craniata</taxon>
        <taxon>Vertebrata</taxon>
        <taxon>Euteleostomi</taxon>
        <taxon>Actinopterygii</taxon>
        <taxon>Neopterygii</taxon>
        <taxon>Teleostei</taxon>
        <taxon>Protacanthopterygii</taxon>
        <taxon>Salmoniformes</taxon>
        <taxon>Salmonidae</taxon>
        <taxon>Salmoninae</taxon>
        <taxon>Oncorhynchus</taxon>
    </lineage>
</organism>
<dbReference type="SUPFAM" id="SSF56487">
    <property type="entry name" value="SRCR-like"/>
    <property type="match status" value="1"/>
</dbReference>
<accession>A0A8C7HFW3</accession>
<evidence type="ECO:0000259" key="8">
    <source>
        <dbReference type="PROSITE" id="PS50287"/>
    </source>
</evidence>
<dbReference type="PROSITE" id="PS00134">
    <property type="entry name" value="TRYPSIN_HIS"/>
    <property type="match status" value="1"/>
</dbReference>
<protein>
    <submittedName>
        <fullName evidence="9">Hepsin</fullName>
    </submittedName>
</protein>
<dbReference type="InterPro" id="IPR036772">
    <property type="entry name" value="SRCR-like_dom_sf"/>
</dbReference>
<evidence type="ECO:0000256" key="4">
    <source>
        <dbReference type="ARBA" id="ARBA00023157"/>
    </source>
</evidence>
<evidence type="ECO:0000313" key="9">
    <source>
        <dbReference type="Ensembl" id="ENSOKIP00005057878.1"/>
    </source>
</evidence>
<dbReference type="Ensembl" id="ENSOKIT00005061538.1">
    <property type="protein sequence ID" value="ENSOKIP00005057878.1"/>
    <property type="gene ID" value="ENSOKIG00005024811.1"/>
</dbReference>
<dbReference type="CDD" id="cd00190">
    <property type="entry name" value="Tryp_SPc"/>
    <property type="match status" value="1"/>
</dbReference>
<dbReference type="InterPro" id="IPR001190">
    <property type="entry name" value="SRCR"/>
</dbReference>
<evidence type="ECO:0000313" key="10">
    <source>
        <dbReference type="Proteomes" id="UP000694557"/>
    </source>
</evidence>
<comment type="caution">
    <text evidence="5">Lacks conserved residue(s) required for the propagation of feature annotation.</text>
</comment>
<dbReference type="Proteomes" id="UP000694557">
    <property type="component" value="Unassembled WGS sequence"/>
</dbReference>
<dbReference type="PRINTS" id="PR00722">
    <property type="entry name" value="CHYMOTRYPSIN"/>
</dbReference>
<dbReference type="InterPro" id="IPR001314">
    <property type="entry name" value="Peptidase_S1A"/>
</dbReference>
<reference evidence="9" key="2">
    <citation type="submission" date="2025-09" db="UniProtKB">
        <authorList>
            <consortium name="Ensembl"/>
        </authorList>
    </citation>
    <scope>IDENTIFICATION</scope>
</reference>
<dbReference type="GO" id="GO:0006508">
    <property type="term" value="P:proteolysis"/>
    <property type="evidence" value="ECO:0007669"/>
    <property type="project" value="UniProtKB-KW"/>
</dbReference>
<evidence type="ECO:0000256" key="1">
    <source>
        <dbReference type="ARBA" id="ARBA00022670"/>
    </source>
</evidence>
<dbReference type="AlphaFoldDB" id="A0A8C7HFW3"/>
<evidence type="ECO:0000259" key="7">
    <source>
        <dbReference type="PROSITE" id="PS50240"/>
    </source>
</evidence>
<dbReference type="PANTHER" id="PTHR24252">
    <property type="entry name" value="ACROSIN-RELATED"/>
    <property type="match status" value="1"/>
</dbReference>
<dbReference type="PANTHER" id="PTHR24252:SF8">
    <property type="entry name" value="ACROSIN"/>
    <property type="match status" value="1"/>
</dbReference>
<dbReference type="Gene3D" id="3.10.250.10">
    <property type="entry name" value="SRCR-like domain"/>
    <property type="match status" value="1"/>
</dbReference>
<dbReference type="Pfam" id="PF09272">
    <property type="entry name" value="Hepsin-SRCR"/>
    <property type="match status" value="1"/>
</dbReference>
<sequence length="397" mass="44051">MTEKKNGGAGVTFLTPCRVAGVCLTVVLLGGIGAAVWAVVTFCIREEDTGLYDVQVNSNPSSDLRLRVFDSAERRWRHLCSSEANQLLANISCEEMGFVSVVNYSVSSIPEGSNDREEFFCVKEKELTYGKKIKESLYPCDCETGQVLSLLCQDCGRRSLTEDRIVGGVDARQGSWPWQVSLQYDGVHQCGGSIISDRWIVSAAHCFPERNRQVSRWRVLLGSIYNKLTHKNVRVLEVKTVVYHSSYLPFVDPNIDDNSRDIAVLALSQPLHFTDYIQPVCLPHYGQRLIDGQIGTVTGWGNVGYYGTLADVLQEANVPIINDAVCNAPDYYDNQITTSMFCAGFEKGGTDACQVTSYSDISFPCPDSQLINLNQKCRLPSVFCLPLTNMSIIDVIY</sequence>
<dbReference type="FunFam" id="2.40.10.10:FF:000003">
    <property type="entry name" value="Transmembrane serine protease 3"/>
    <property type="match status" value="1"/>
</dbReference>
<keyword evidence="6" id="KW-0472">Membrane</keyword>
<proteinExistence type="predicted"/>
<evidence type="ECO:0000256" key="6">
    <source>
        <dbReference type="SAM" id="Phobius"/>
    </source>
</evidence>
<keyword evidence="6" id="KW-1133">Transmembrane helix</keyword>
<keyword evidence="1" id="KW-0645">Protease</keyword>
<dbReference type="InterPro" id="IPR015352">
    <property type="entry name" value="Hepsin-SRCR_dom"/>
</dbReference>
<dbReference type="Pfam" id="PF00089">
    <property type="entry name" value="Trypsin"/>
    <property type="match status" value="1"/>
</dbReference>
<keyword evidence="3" id="KW-0720">Serine protease</keyword>
<dbReference type="GeneTree" id="ENSGT00940000159697"/>
<dbReference type="PROSITE" id="PS50287">
    <property type="entry name" value="SRCR_2"/>
    <property type="match status" value="1"/>
</dbReference>
<dbReference type="SUPFAM" id="SSF50494">
    <property type="entry name" value="Trypsin-like serine proteases"/>
    <property type="match status" value="1"/>
</dbReference>
<feature type="domain" description="Peptidase S1" evidence="7">
    <location>
        <begin position="165"/>
        <end position="397"/>
    </location>
</feature>